<evidence type="ECO:0000313" key="2">
    <source>
        <dbReference type="Proteomes" id="UP001164539"/>
    </source>
</evidence>
<keyword evidence="2" id="KW-1185">Reference proteome</keyword>
<name>A0ACC1XU57_MELAZ</name>
<gene>
    <name evidence="1" type="ORF">OWV82_012784</name>
</gene>
<dbReference type="EMBL" id="CM051400">
    <property type="protein sequence ID" value="KAJ4714274.1"/>
    <property type="molecule type" value="Genomic_DNA"/>
</dbReference>
<accession>A0ACC1XU57</accession>
<proteinExistence type="predicted"/>
<dbReference type="Proteomes" id="UP001164539">
    <property type="component" value="Chromosome 7"/>
</dbReference>
<evidence type="ECO:0000313" key="1">
    <source>
        <dbReference type="EMBL" id="KAJ4714274.1"/>
    </source>
</evidence>
<organism evidence="1 2">
    <name type="scientific">Melia azedarach</name>
    <name type="common">Chinaberry tree</name>
    <dbReference type="NCBI Taxonomy" id="155640"/>
    <lineage>
        <taxon>Eukaryota</taxon>
        <taxon>Viridiplantae</taxon>
        <taxon>Streptophyta</taxon>
        <taxon>Embryophyta</taxon>
        <taxon>Tracheophyta</taxon>
        <taxon>Spermatophyta</taxon>
        <taxon>Magnoliopsida</taxon>
        <taxon>eudicotyledons</taxon>
        <taxon>Gunneridae</taxon>
        <taxon>Pentapetalae</taxon>
        <taxon>rosids</taxon>
        <taxon>malvids</taxon>
        <taxon>Sapindales</taxon>
        <taxon>Meliaceae</taxon>
        <taxon>Melia</taxon>
    </lineage>
</organism>
<comment type="caution">
    <text evidence="1">The sequence shown here is derived from an EMBL/GenBank/DDBJ whole genome shotgun (WGS) entry which is preliminary data.</text>
</comment>
<reference evidence="1 2" key="1">
    <citation type="journal article" date="2023" name="Science">
        <title>Complex scaffold remodeling in plant triterpene biosynthesis.</title>
        <authorList>
            <person name="De La Pena R."/>
            <person name="Hodgson H."/>
            <person name="Liu J.C."/>
            <person name="Stephenson M.J."/>
            <person name="Martin A.C."/>
            <person name="Owen C."/>
            <person name="Harkess A."/>
            <person name="Leebens-Mack J."/>
            <person name="Jimenez L.E."/>
            <person name="Osbourn A."/>
            <person name="Sattely E.S."/>
        </authorList>
    </citation>
    <scope>NUCLEOTIDE SEQUENCE [LARGE SCALE GENOMIC DNA]</scope>
    <source>
        <strain evidence="2">cv. JPN11</strain>
        <tissue evidence="1">Leaf</tissue>
    </source>
</reference>
<sequence length="741" mass="81618">MAALAASVASWIPEDDILLKNAVEAGASLEALAKGAVRFSRKFSIRELRDRWYSLLYDPVISVEASARMVEFELSASSKFVRSGIGMHNAESPPKRKVESVRKLYHALRKKTCIRPSNSPNVSLLVSPNRRACIGGGTACQGHQENPVVSSMPGDCVHNHFEFQEMDIDLLHHGSPDNNLVQESVENIFEHKNVHGDSAHILGETLVDFGNCPGVGGMGSSNALPEGETSFHTLGYSSPQPRTPLWKTIEDIPAPAMPINLSHEVEDKGQSSEETFMLPNVMDAKKISLSAISESDLADLSDSLLNLENEDELHPVDPDRKDAINKSCYDGNNQILLHSNNALDDDVPDLKEPNTCLAIPNNSSNAELEVTVDQSLSHNGNQHDICCSELNMPSSALIRNCQSHELLDGEMECVLNSEDPEIPCNDDFMSCKMVEAGELGSSFSTKKSNEQKLNIMRKEDNSAKFSAAALMGGLDLFPESSHNHPHLSCGVKSKSLEDTSQCRSTLTAKKSIAHTGLEQESLHAYSVAELPSSSTTDPAALDQEDSENDEDIACFSDIESLILDMDLCPDDQDSCFSREVSRYQHEETKRTIIRLEQCARSAMQRAIAYQGALAIFYGRRLKHYIKGTEIILGRATEDNDVDIDLGIEGRANKISRRQALIKMESDGSFFLKNLGKSSIFLNGKEIATGHAASLCSSSLIEIREMAFVFEINHKSVRDYLANDNKRNQEKETDFKWSEGVP</sequence>
<protein>
    <submittedName>
        <fullName evidence="1">Forkhead-associated (FHA) domain</fullName>
    </submittedName>
</protein>